<dbReference type="PANTHER" id="PTHR48078:SF6">
    <property type="entry name" value="L-THREONINE DEHYDRATASE CATABOLIC TDCB"/>
    <property type="match status" value="1"/>
</dbReference>
<proteinExistence type="predicted"/>
<dbReference type="EMBL" id="LDTZ01000018">
    <property type="protein sequence ID" value="KNA90655.1"/>
    <property type="molecule type" value="Genomic_DNA"/>
</dbReference>
<protein>
    <submittedName>
        <fullName evidence="5">Pyridoxal-5'-phosphate-dependent protein subunit beta</fullName>
    </submittedName>
</protein>
<dbReference type="Pfam" id="PF00291">
    <property type="entry name" value="PALP"/>
    <property type="match status" value="1"/>
</dbReference>
<evidence type="ECO:0000256" key="3">
    <source>
        <dbReference type="ARBA" id="ARBA00023239"/>
    </source>
</evidence>
<keyword evidence="2" id="KW-0663">Pyridoxal phosphate</keyword>
<dbReference type="Gene3D" id="3.40.50.1100">
    <property type="match status" value="2"/>
</dbReference>
<evidence type="ECO:0000256" key="1">
    <source>
        <dbReference type="ARBA" id="ARBA00001933"/>
    </source>
</evidence>
<dbReference type="Proteomes" id="UP000037247">
    <property type="component" value="Unassembled WGS sequence"/>
</dbReference>
<dbReference type="NCBIfam" id="NF006094">
    <property type="entry name" value="PRK08246.1"/>
    <property type="match status" value="1"/>
</dbReference>
<keyword evidence="3" id="KW-0456">Lyase</keyword>
<keyword evidence="6" id="KW-1185">Reference proteome</keyword>
<organism evidence="5 6">
    <name type="scientific">Gordonia jacobaea</name>
    <dbReference type="NCBI Taxonomy" id="122202"/>
    <lineage>
        <taxon>Bacteria</taxon>
        <taxon>Bacillati</taxon>
        <taxon>Actinomycetota</taxon>
        <taxon>Actinomycetes</taxon>
        <taxon>Mycobacteriales</taxon>
        <taxon>Gordoniaceae</taxon>
        <taxon>Gordonia</taxon>
    </lineage>
</organism>
<gene>
    <name evidence="5" type="ORF">ABW18_13975</name>
</gene>
<sequence>MSTNAARPVTVADVRRARGRIAAHVRRTPVLRAELDTVNGRVPVAFKLEYLQLGGSFKARGSVNAVMAAREAGNLSESGVVVASGGNAAIGAAHAARIVGTRCTVVVPENAPPVKVTALRDLGAEVRLHGSKYHDAAEFADALATETGALLLHAYDLPDVVAGAGTIALELAAEVPGPQTVVACVGGGGLLGGLAAAQRPGDRLVGAEPTGASSLHQAIEAGGPVSVELDSIAADSLGATRIGDICWSTIADKTVESVVVSDDEIIAARRMLWEQFRIVVEHGTATAVAAVVAGLVTPAPDSTLCVLLCGANTRLDDL</sequence>
<dbReference type="RefSeq" id="WP_049699592.1">
    <property type="nucleotide sequence ID" value="NZ_JAQDQF010000006.1"/>
</dbReference>
<dbReference type="InterPro" id="IPR050147">
    <property type="entry name" value="Ser/Thr_Dehydratase"/>
</dbReference>
<accession>A0ABR5IAI8</accession>
<evidence type="ECO:0000259" key="4">
    <source>
        <dbReference type="Pfam" id="PF00291"/>
    </source>
</evidence>
<comment type="cofactor">
    <cofactor evidence="1">
        <name>pyridoxal 5'-phosphate</name>
        <dbReference type="ChEBI" id="CHEBI:597326"/>
    </cofactor>
</comment>
<reference evidence="5 6" key="1">
    <citation type="submission" date="2015-05" db="EMBL/GenBank/DDBJ databases">
        <title>Draft genome sequence of the bacterium Gordonia jacobaea a new member of the Gordonia genus.</title>
        <authorList>
            <person name="Jimenez-Galisteo G."/>
            <person name="Dominguez A."/>
            <person name="Munoz E."/>
            <person name="Vinas M."/>
        </authorList>
    </citation>
    <scope>NUCLEOTIDE SEQUENCE [LARGE SCALE GENOMIC DNA]</scope>
    <source>
        <strain evidence="6">mv1</strain>
    </source>
</reference>
<comment type="caution">
    <text evidence="5">The sequence shown here is derived from an EMBL/GenBank/DDBJ whole genome shotgun (WGS) entry which is preliminary data.</text>
</comment>
<name>A0ABR5IAI8_9ACTN</name>
<dbReference type="PANTHER" id="PTHR48078">
    <property type="entry name" value="THREONINE DEHYDRATASE, MITOCHONDRIAL-RELATED"/>
    <property type="match status" value="1"/>
</dbReference>
<dbReference type="SUPFAM" id="SSF53686">
    <property type="entry name" value="Tryptophan synthase beta subunit-like PLP-dependent enzymes"/>
    <property type="match status" value="1"/>
</dbReference>
<dbReference type="InterPro" id="IPR001926">
    <property type="entry name" value="TrpB-like_PALP"/>
</dbReference>
<evidence type="ECO:0000313" key="6">
    <source>
        <dbReference type="Proteomes" id="UP000037247"/>
    </source>
</evidence>
<evidence type="ECO:0000256" key="2">
    <source>
        <dbReference type="ARBA" id="ARBA00022898"/>
    </source>
</evidence>
<evidence type="ECO:0000313" key="5">
    <source>
        <dbReference type="EMBL" id="KNA90655.1"/>
    </source>
</evidence>
<feature type="domain" description="Tryptophan synthase beta chain-like PALP" evidence="4">
    <location>
        <begin position="22"/>
        <end position="310"/>
    </location>
</feature>
<dbReference type="InterPro" id="IPR036052">
    <property type="entry name" value="TrpB-like_PALP_sf"/>
</dbReference>